<dbReference type="Gene3D" id="3.30.70.270">
    <property type="match status" value="1"/>
</dbReference>
<keyword evidence="1" id="KW-0472">Membrane</keyword>
<feature type="transmembrane region" description="Helical" evidence="1">
    <location>
        <begin position="191"/>
        <end position="212"/>
    </location>
</feature>
<keyword evidence="1" id="KW-1133">Transmembrane helix</keyword>
<dbReference type="PANTHER" id="PTHR45138:SF9">
    <property type="entry name" value="DIGUANYLATE CYCLASE DGCM-RELATED"/>
    <property type="match status" value="1"/>
</dbReference>
<dbReference type="AlphaFoldDB" id="A0A6L5YVC4"/>
<protein>
    <submittedName>
        <fullName evidence="3">GGDEF domain-containing protein</fullName>
    </submittedName>
</protein>
<dbReference type="SUPFAM" id="SSF55073">
    <property type="entry name" value="Nucleotide cyclase"/>
    <property type="match status" value="1"/>
</dbReference>
<feature type="transmembrane region" description="Helical" evidence="1">
    <location>
        <begin position="26"/>
        <end position="51"/>
    </location>
</feature>
<evidence type="ECO:0000313" key="3">
    <source>
        <dbReference type="EMBL" id="MST75936.1"/>
    </source>
</evidence>
<dbReference type="InterPro" id="IPR043128">
    <property type="entry name" value="Rev_trsase/Diguanyl_cyclase"/>
</dbReference>
<dbReference type="InterPro" id="IPR029787">
    <property type="entry name" value="Nucleotide_cyclase"/>
</dbReference>
<feature type="domain" description="GGDEF" evidence="2">
    <location>
        <begin position="252"/>
        <end position="374"/>
    </location>
</feature>
<dbReference type="InterPro" id="IPR000160">
    <property type="entry name" value="GGDEF_dom"/>
</dbReference>
<sequence length="374" mass="42022">MKKACWADIFKRNVYYDQKDVTQNIFSLRCFCLIILFYTFTFILNVLGIFIVDTQIFLYGYVGALILVAVYLGTLAVLGFEHPGTKYLNITFIALLVTIAGCTLTYHTIIIIIIPIIFASMYADRRLAYYALALTILGIAVSTYVGYFYGVCDANMVLLTCTSLSQLSENGHFLLDQVNENPAVTLAMYYVFPRSLLTIAFFAASSNIFRILEKTMESAMRMKHLAEIDDMTGLYNKNKLLETLAGELAKEKQIAVIYWDVNQLKKVNDTYGHIEGDILIAKVAESIKMVMDANASAYRYGGDEFIMLVPNGNDEIAEDIIRRWKKALKQISSDSKIPISASAGYACGHGNEIKKIIGMADKKMYANKGLHREK</sequence>
<dbReference type="PROSITE" id="PS50887">
    <property type="entry name" value="GGDEF"/>
    <property type="match status" value="1"/>
</dbReference>
<dbReference type="Pfam" id="PF00990">
    <property type="entry name" value="GGDEF"/>
    <property type="match status" value="1"/>
</dbReference>
<dbReference type="SMART" id="SM00267">
    <property type="entry name" value="GGDEF"/>
    <property type="match status" value="1"/>
</dbReference>
<reference evidence="3 4" key="1">
    <citation type="submission" date="2019-08" db="EMBL/GenBank/DDBJ databases">
        <title>In-depth cultivation of the pig gut microbiome towards novel bacterial diversity and tailored functional studies.</title>
        <authorList>
            <person name="Wylensek D."/>
            <person name="Hitch T.C.A."/>
            <person name="Clavel T."/>
        </authorList>
    </citation>
    <scope>NUCLEOTIDE SEQUENCE [LARGE SCALE GENOMIC DNA]</scope>
    <source>
        <strain evidence="3 4">MUC/MUC-530-WT-4D</strain>
    </source>
</reference>
<dbReference type="EMBL" id="VUNI01000031">
    <property type="protein sequence ID" value="MST75936.1"/>
    <property type="molecule type" value="Genomic_DNA"/>
</dbReference>
<dbReference type="RefSeq" id="WP_154430905.1">
    <property type="nucleotide sequence ID" value="NZ_VUNI01000031.1"/>
</dbReference>
<comment type="caution">
    <text evidence="3">The sequence shown here is derived from an EMBL/GenBank/DDBJ whole genome shotgun (WGS) entry which is preliminary data.</text>
</comment>
<dbReference type="CDD" id="cd01949">
    <property type="entry name" value="GGDEF"/>
    <property type="match status" value="1"/>
</dbReference>
<accession>A0A6L5YVC4</accession>
<keyword evidence="1" id="KW-0812">Transmembrane</keyword>
<feature type="transmembrane region" description="Helical" evidence="1">
    <location>
        <begin position="92"/>
        <end position="118"/>
    </location>
</feature>
<organism evidence="3 4">
    <name type="scientific">Roseburia porci</name>
    <dbReference type="NCBI Taxonomy" id="2605790"/>
    <lineage>
        <taxon>Bacteria</taxon>
        <taxon>Bacillati</taxon>
        <taxon>Bacillota</taxon>
        <taxon>Clostridia</taxon>
        <taxon>Lachnospirales</taxon>
        <taxon>Lachnospiraceae</taxon>
        <taxon>Roseburia</taxon>
    </lineage>
</organism>
<name>A0A6L5YVC4_9FIRM</name>
<evidence type="ECO:0000256" key="1">
    <source>
        <dbReference type="SAM" id="Phobius"/>
    </source>
</evidence>
<dbReference type="GO" id="GO:0052621">
    <property type="term" value="F:diguanylate cyclase activity"/>
    <property type="evidence" value="ECO:0007669"/>
    <property type="project" value="TreeGrafter"/>
</dbReference>
<evidence type="ECO:0000259" key="2">
    <source>
        <dbReference type="PROSITE" id="PS50887"/>
    </source>
</evidence>
<gene>
    <name evidence="3" type="ORF">FYJ75_13215</name>
</gene>
<keyword evidence="4" id="KW-1185">Reference proteome</keyword>
<dbReference type="InterPro" id="IPR050469">
    <property type="entry name" value="Diguanylate_Cyclase"/>
</dbReference>
<proteinExistence type="predicted"/>
<evidence type="ECO:0000313" key="4">
    <source>
        <dbReference type="Proteomes" id="UP000474024"/>
    </source>
</evidence>
<feature type="transmembrane region" description="Helical" evidence="1">
    <location>
        <begin position="127"/>
        <end position="149"/>
    </location>
</feature>
<dbReference type="Proteomes" id="UP000474024">
    <property type="component" value="Unassembled WGS sequence"/>
</dbReference>
<dbReference type="NCBIfam" id="TIGR00254">
    <property type="entry name" value="GGDEF"/>
    <property type="match status" value="1"/>
</dbReference>
<feature type="transmembrane region" description="Helical" evidence="1">
    <location>
        <begin position="58"/>
        <end position="80"/>
    </location>
</feature>
<dbReference type="PANTHER" id="PTHR45138">
    <property type="entry name" value="REGULATORY COMPONENTS OF SENSORY TRANSDUCTION SYSTEM"/>
    <property type="match status" value="1"/>
</dbReference>